<dbReference type="PIRSF" id="PIRSF015589">
    <property type="entry name" value="PP_kinase"/>
    <property type="match status" value="1"/>
</dbReference>
<dbReference type="GO" id="GO:0008976">
    <property type="term" value="F:polyphosphate kinase activity"/>
    <property type="evidence" value="ECO:0007669"/>
    <property type="project" value="UniProtKB-UniRule"/>
</dbReference>
<dbReference type="EMBL" id="QGDT01000008">
    <property type="protein sequence ID" value="PWJ57127.1"/>
    <property type="molecule type" value="Genomic_DNA"/>
</dbReference>
<evidence type="ECO:0000313" key="14">
    <source>
        <dbReference type="Proteomes" id="UP000245880"/>
    </source>
</evidence>
<comment type="PTM">
    <text evidence="6 7">An intermediate of this reaction is the autophosphorylated ppk in which a phosphate is covalently linked to a histidine residue through a N-P bond.</text>
</comment>
<comment type="cofactor">
    <cofactor evidence="6">
        <name>Mg(2+)</name>
        <dbReference type="ChEBI" id="CHEBI:18420"/>
    </cofactor>
</comment>
<feature type="binding site" evidence="6">
    <location>
        <position position="86"/>
    </location>
    <ligand>
        <name>ATP</name>
        <dbReference type="ChEBI" id="CHEBI:30616"/>
    </ligand>
</feature>
<dbReference type="Gene3D" id="3.30.1840.10">
    <property type="entry name" value="Polyphosphate kinase middle domain"/>
    <property type="match status" value="1"/>
</dbReference>
<keyword evidence="6" id="KW-0479">Metal-binding</keyword>
<dbReference type="Pfam" id="PF13090">
    <property type="entry name" value="PP_kinase_C"/>
    <property type="match status" value="1"/>
</dbReference>
<feature type="binding site" evidence="6">
    <location>
        <position position="635"/>
    </location>
    <ligand>
        <name>ATP</name>
        <dbReference type="ChEBI" id="CHEBI:30616"/>
    </ligand>
</feature>
<evidence type="ECO:0000259" key="9">
    <source>
        <dbReference type="Pfam" id="PF02503"/>
    </source>
</evidence>
<feature type="region of interest" description="Disordered" evidence="8">
    <location>
        <begin position="743"/>
        <end position="767"/>
    </location>
</feature>
<dbReference type="GO" id="GO:0006799">
    <property type="term" value="P:polyphosphate biosynthetic process"/>
    <property type="evidence" value="ECO:0007669"/>
    <property type="project" value="UniProtKB-UniRule"/>
</dbReference>
<gene>
    <name evidence="6" type="primary">ppk</name>
    <name evidence="13" type="ORF">CLV98_10847</name>
</gene>
<protein>
    <recommendedName>
        <fullName evidence="6 7">Polyphosphate kinase</fullName>
        <ecNumber evidence="6 7">2.7.4.1</ecNumber>
    </recommendedName>
    <alternativeName>
        <fullName evidence="6">ATP-polyphosphate phosphotransferase</fullName>
    </alternativeName>
    <alternativeName>
        <fullName evidence="6">Polyphosphoric acid kinase</fullName>
    </alternativeName>
</protein>
<dbReference type="Gene3D" id="1.20.58.310">
    <property type="entry name" value="Polyphosphate kinase N-terminal domain"/>
    <property type="match status" value="1"/>
</dbReference>
<accession>A0A316B3J0</accession>
<keyword evidence="6" id="KW-0460">Magnesium</keyword>
<dbReference type="NCBIfam" id="NF003921">
    <property type="entry name" value="PRK05443.2-2"/>
    <property type="match status" value="1"/>
</dbReference>
<evidence type="ECO:0000256" key="1">
    <source>
        <dbReference type="ARBA" id="ARBA00022553"/>
    </source>
</evidence>
<dbReference type="EC" id="2.7.4.1" evidence="6 7"/>
<reference evidence="13 14" key="1">
    <citation type="submission" date="2018-03" db="EMBL/GenBank/DDBJ databases">
        <title>Genomic Encyclopedia of Archaeal and Bacterial Type Strains, Phase II (KMG-II): from individual species to whole genera.</title>
        <authorList>
            <person name="Goeker M."/>
        </authorList>
    </citation>
    <scope>NUCLEOTIDE SEQUENCE [LARGE SCALE GENOMIC DNA]</scope>
    <source>
        <strain evidence="13 14">DSM 100346</strain>
    </source>
</reference>
<dbReference type="GO" id="GO:0046872">
    <property type="term" value="F:metal ion binding"/>
    <property type="evidence" value="ECO:0007669"/>
    <property type="project" value="UniProtKB-KW"/>
</dbReference>
<feature type="binding site" evidence="6">
    <location>
        <position position="418"/>
    </location>
    <ligand>
        <name>Mg(2+)</name>
        <dbReference type="ChEBI" id="CHEBI:18420"/>
    </ligand>
</feature>
<dbReference type="Gene3D" id="3.30.870.10">
    <property type="entry name" value="Endonuclease Chain A"/>
    <property type="match status" value="2"/>
</dbReference>
<comment type="caution">
    <text evidence="13">The sequence shown here is derived from an EMBL/GenBank/DDBJ whole genome shotgun (WGS) entry which is preliminary data.</text>
</comment>
<feature type="compositionally biased region" description="Acidic residues" evidence="8">
    <location>
        <begin position="743"/>
        <end position="759"/>
    </location>
</feature>
<keyword evidence="1 6" id="KW-0597">Phosphoprotein</keyword>
<comment type="catalytic activity">
    <reaction evidence="6 7">
        <text>[phosphate](n) + ATP = [phosphate](n+1) + ADP</text>
        <dbReference type="Rhea" id="RHEA:19573"/>
        <dbReference type="Rhea" id="RHEA-COMP:9859"/>
        <dbReference type="Rhea" id="RHEA-COMP:14280"/>
        <dbReference type="ChEBI" id="CHEBI:16838"/>
        <dbReference type="ChEBI" id="CHEBI:30616"/>
        <dbReference type="ChEBI" id="CHEBI:456216"/>
        <dbReference type="EC" id="2.7.4.1"/>
    </reaction>
</comment>
<comment type="function">
    <text evidence="6 7">Catalyzes the reversible transfer of the terminal phosphate of ATP to form a long-chain polyphosphate (polyP).</text>
</comment>
<dbReference type="AlphaFoldDB" id="A0A316B3J0"/>
<dbReference type="PANTHER" id="PTHR30218">
    <property type="entry name" value="POLYPHOSPHATE KINASE"/>
    <property type="match status" value="1"/>
</dbReference>
<dbReference type="Pfam" id="PF13089">
    <property type="entry name" value="PP_kinase_N"/>
    <property type="match status" value="1"/>
</dbReference>
<dbReference type="PANTHER" id="PTHR30218:SF0">
    <property type="entry name" value="POLYPHOSPHATE KINASE"/>
    <property type="match status" value="1"/>
</dbReference>
<feature type="domain" description="Polyphosphate kinase middle" evidence="9">
    <location>
        <begin position="163"/>
        <end position="345"/>
    </location>
</feature>
<comment type="similarity">
    <text evidence="6 7">Belongs to the polyphosphate kinase 1 (PPK1) family.</text>
</comment>
<dbReference type="InterPro" id="IPR036830">
    <property type="entry name" value="PP_kinase_middle_dom_sf"/>
</dbReference>
<evidence type="ECO:0000313" key="13">
    <source>
        <dbReference type="EMBL" id="PWJ57127.1"/>
    </source>
</evidence>
<feature type="domain" description="Polyphosphate kinase C-terminal" evidence="11">
    <location>
        <begin position="546"/>
        <end position="714"/>
    </location>
</feature>
<dbReference type="HAMAP" id="MF_00347">
    <property type="entry name" value="Polyphosphate_kinase"/>
    <property type="match status" value="1"/>
</dbReference>
<dbReference type="InterPro" id="IPR036832">
    <property type="entry name" value="PPK_N_dom_sf"/>
</dbReference>
<dbReference type="OrthoDB" id="9761456at2"/>
<dbReference type="Pfam" id="PF17941">
    <property type="entry name" value="PP_kinase_C_1"/>
    <property type="match status" value="1"/>
</dbReference>
<evidence type="ECO:0000259" key="12">
    <source>
        <dbReference type="Pfam" id="PF17941"/>
    </source>
</evidence>
<keyword evidence="2 6" id="KW-0808">Transferase</keyword>
<evidence type="ECO:0000256" key="8">
    <source>
        <dbReference type="SAM" id="MobiDB-lite"/>
    </source>
</evidence>
<evidence type="ECO:0000259" key="10">
    <source>
        <dbReference type="Pfam" id="PF13089"/>
    </source>
</evidence>
<dbReference type="GO" id="GO:0009358">
    <property type="term" value="C:polyphosphate kinase complex"/>
    <property type="evidence" value="ECO:0007669"/>
    <property type="project" value="InterPro"/>
</dbReference>
<dbReference type="SUPFAM" id="SSF140356">
    <property type="entry name" value="PPK N-terminal domain-like"/>
    <property type="match status" value="1"/>
</dbReference>
<keyword evidence="14" id="KW-1185">Reference proteome</keyword>
<dbReference type="InterPro" id="IPR024953">
    <property type="entry name" value="PP_kinase_middle"/>
</dbReference>
<organism evidence="13 14">
    <name type="scientific">Dyadobacter jejuensis</name>
    <dbReference type="NCBI Taxonomy" id="1082580"/>
    <lineage>
        <taxon>Bacteria</taxon>
        <taxon>Pseudomonadati</taxon>
        <taxon>Bacteroidota</taxon>
        <taxon>Cytophagia</taxon>
        <taxon>Cytophagales</taxon>
        <taxon>Spirosomataceae</taxon>
        <taxon>Dyadobacter</taxon>
    </lineage>
</organism>
<evidence type="ECO:0000256" key="6">
    <source>
        <dbReference type="HAMAP-Rule" id="MF_00347"/>
    </source>
</evidence>
<dbReference type="GO" id="GO:0005524">
    <property type="term" value="F:ATP binding"/>
    <property type="evidence" value="ECO:0007669"/>
    <property type="project" value="UniProtKB-KW"/>
</dbReference>
<dbReference type="CDD" id="cd09168">
    <property type="entry name" value="PLDc_PaPPK1_C2_like"/>
    <property type="match status" value="1"/>
</dbReference>
<feature type="domain" description="Polyphosphate kinase N-terminal" evidence="10">
    <location>
        <begin position="49"/>
        <end position="153"/>
    </location>
</feature>
<feature type="binding site" evidence="6">
    <location>
        <position position="607"/>
    </location>
    <ligand>
        <name>ATP</name>
        <dbReference type="ChEBI" id="CHEBI:30616"/>
    </ligand>
</feature>
<dbReference type="SUPFAM" id="SSF143724">
    <property type="entry name" value="PHP14-like"/>
    <property type="match status" value="1"/>
</dbReference>
<dbReference type="SUPFAM" id="SSF56024">
    <property type="entry name" value="Phospholipase D/nuclease"/>
    <property type="match status" value="2"/>
</dbReference>
<feature type="active site" description="Phosphohistidine intermediate" evidence="6">
    <location>
        <position position="478"/>
    </location>
</feature>
<evidence type="ECO:0000256" key="3">
    <source>
        <dbReference type="ARBA" id="ARBA00022741"/>
    </source>
</evidence>
<keyword evidence="5 6" id="KW-0067">ATP-binding</keyword>
<dbReference type="Pfam" id="PF02503">
    <property type="entry name" value="PP_kinase"/>
    <property type="match status" value="1"/>
</dbReference>
<evidence type="ECO:0000256" key="7">
    <source>
        <dbReference type="RuleBase" id="RU003800"/>
    </source>
</evidence>
<evidence type="ECO:0000259" key="11">
    <source>
        <dbReference type="Pfam" id="PF13090"/>
    </source>
</evidence>
<dbReference type="InterPro" id="IPR025198">
    <property type="entry name" value="PPK_N_dom"/>
</dbReference>
<evidence type="ECO:0000256" key="5">
    <source>
        <dbReference type="ARBA" id="ARBA00022840"/>
    </source>
</evidence>
<keyword evidence="4 6" id="KW-0418">Kinase</keyword>
<dbReference type="InterPro" id="IPR025200">
    <property type="entry name" value="PPK_C_dom2"/>
</dbReference>
<dbReference type="Proteomes" id="UP000245880">
    <property type="component" value="Unassembled WGS sequence"/>
</dbReference>
<name>A0A316B3J0_9BACT</name>
<dbReference type="NCBIfam" id="TIGR03705">
    <property type="entry name" value="poly_P_kin"/>
    <property type="match status" value="1"/>
</dbReference>
<feature type="binding site" evidence="6">
    <location>
        <position position="511"/>
    </location>
    <ligand>
        <name>ATP</name>
        <dbReference type="ChEBI" id="CHEBI:30616"/>
    </ligand>
</feature>
<feature type="binding site" evidence="6">
    <location>
        <position position="448"/>
    </location>
    <ligand>
        <name>Mg(2+)</name>
        <dbReference type="ChEBI" id="CHEBI:18420"/>
    </ligand>
</feature>
<sequence>MLYKTDTIRKFSDILSFFKTSRSESDMDESKTLSPSEKAISLVQQSDLISRDLSWLKFNDRVLDQAQNEERNLFDRLKFLAITSSNLDEFFSIRVGSLYNYLDFGKERMDYSGLREVPFRKLLFNESQDFVRRQNECYTKELMPLFAKHGFKVMNLADLTDEEQRNSEEYFDRTVYPMLTPMLFDYTHTFPVLLAKVLVFGVITQVKGSSSEEDRKLSFVQLPMNLPRFYAIERVDQIVFVPIESIVRSYIHKLYRNVEIVSTNLFRIIRNGDFSMEESDDVESDFIDEIKQKIKSRRLGRVVQASIEPGFDPDLLSLIKKRWEVDDSNIFAYEGLIDYTSLWSIIKHPEFKDQIPPTRPSVAPLVLERERIPDVFEAMRERDIFLHHPYNNFEPVLQLLEQAAEDPKVLSIKLTIYRLAKNSRVTEALLHAAENGKSVAVLFEVKARFDEENNIKEAQRLQKAGCFVIYGIGLLKTHTKLLLIVRNEGTQVRRYAHLSSGNYNEDTSRLYTDTGLLTTNEEYTHDISEFFNVITGHSNPSEYQNLITAPRYMRDKLLALIEQETENALAGLPSGICIKINSLEDRATIHQLYKASQAGVPVKLIVRGMCCLRPGREGLSENISVRSLVGDFLEHSRLFYFHQNGEPLIYGGSADAMVRSFDRRIESLFKLVDPRVKQEAIHILYFSLQDNVNSYDMLEDGTYRKCEVPEGEQPLNVHKAFYDVTLEEVMATKLFENEVVPAAEDEEDEQASESPIDGEADCKIIGE</sequence>
<dbReference type="InterPro" id="IPR003414">
    <property type="entry name" value="PP_kinase"/>
</dbReference>
<feature type="domain" description="Polyphosphate kinase C-terminal" evidence="12">
    <location>
        <begin position="374"/>
        <end position="539"/>
    </location>
</feature>
<proteinExistence type="inferred from homology"/>
<keyword evidence="3 6" id="KW-0547">Nucleotide-binding</keyword>
<dbReference type="InterPro" id="IPR041108">
    <property type="entry name" value="PP_kinase_C_1"/>
</dbReference>
<evidence type="ECO:0000256" key="4">
    <source>
        <dbReference type="ARBA" id="ARBA00022777"/>
    </source>
</evidence>
<evidence type="ECO:0000256" key="2">
    <source>
        <dbReference type="ARBA" id="ARBA00022679"/>
    </source>
</evidence>